<name>A0ABQ9F3Y3_TEGGR</name>
<dbReference type="Proteomes" id="UP001217089">
    <property type="component" value="Unassembled WGS sequence"/>
</dbReference>
<evidence type="ECO:0000313" key="2">
    <source>
        <dbReference type="Proteomes" id="UP001217089"/>
    </source>
</evidence>
<comment type="caution">
    <text evidence="1">The sequence shown here is derived from an EMBL/GenBank/DDBJ whole genome shotgun (WGS) entry which is preliminary data.</text>
</comment>
<reference evidence="1 2" key="1">
    <citation type="submission" date="2022-12" db="EMBL/GenBank/DDBJ databases">
        <title>Chromosome-level genome of Tegillarca granosa.</title>
        <authorList>
            <person name="Kim J."/>
        </authorList>
    </citation>
    <scope>NUCLEOTIDE SEQUENCE [LARGE SCALE GENOMIC DNA]</scope>
    <source>
        <strain evidence="1">Teg-2019</strain>
        <tissue evidence="1">Adductor muscle</tissue>
    </source>
</reference>
<dbReference type="EMBL" id="JARBDR010000440">
    <property type="protein sequence ID" value="KAJ8312094.1"/>
    <property type="molecule type" value="Genomic_DNA"/>
</dbReference>
<accession>A0ABQ9F3Y3</accession>
<sequence length="233" mass="27275">MNSAMAKCLRAMNSAMAKMAKSNEFCYGKMSKSNEFCYGKNRLYNNHQKKLESVSPQLSSLLHTHTHRMSSWKSYKLFNTTINGMTETNFPVFRFYVTHTEKKCFEGRVIYAVQSFRNSHMKIILFAKDTRTLREKFSIRFGLSLMFVESQITVKNNLNLRMTETGPSTESNNHKSQAIEEIEKRVTVQHRKSPGYFEVPYSRQILTKRKFINFELFLGKHDIMRKSCTQILS</sequence>
<organism evidence="1 2">
    <name type="scientific">Tegillarca granosa</name>
    <name type="common">Malaysian cockle</name>
    <name type="synonym">Anadara granosa</name>
    <dbReference type="NCBI Taxonomy" id="220873"/>
    <lineage>
        <taxon>Eukaryota</taxon>
        <taxon>Metazoa</taxon>
        <taxon>Spiralia</taxon>
        <taxon>Lophotrochozoa</taxon>
        <taxon>Mollusca</taxon>
        <taxon>Bivalvia</taxon>
        <taxon>Autobranchia</taxon>
        <taxon>Pteriomorphia</taxon>
        <taxon>Arcoida</taxon>
        <taxon>Arcoidea</taxon>
        <taxon>Arcidae</taxon>
        <taxon>Tegillarca</taxon>
    </lineage>
</organism>
<proteinExistence type="predicted"/>
<gene>
    <name evidence="1" type="ORF">KUTeg_009467</name>
</gene>
<protein>
    <submittedName>
        <fullName evidence="1">Uncharacterized protein</fullName>
    </submittedName>
</protein>
<evidence type="ECO:0000313" key="1">
    <source>
        <dbReference type="EMBL" id="KAJ8312094.1"/>
    </source>
</evidence>
<keyword evidence="2" id="KW-1185">Reference proteome</keyword>